<dbReference type="InterPro" id="IPR005302">
    <property type="entry name" value="MoCF_Sase_C"/>
</dbReference>
<dbReference type="EMBL" id="WJHE01000536">
    <property type="protein sequence ID" value="MST33253.1"/>
    <property type="molecule type" value="Genomic_DNA"/>
</dbReference>
<reference evidence="2 3" key="1">
    <citation type="submission" date="2019-11" db="EMBL/GenBank/DDBJ databases">
        <title>Acidiferrimicrobium australis gen. nov., sp. nov., an acidophilic and obligately heterotrophic, member of the Actinobacteria that catalyses dissimilatory oxido- reduction of iron isolated from metal-rich acidic water in Chile.</title>
        <authorList>
            <person name="Gonzalez D."/>
            <person name="Huber K."/>
            <person name="Hedrich S."/>
            <person name="Rojas-Villalobos C."/>
            <person name="Quatrini R."/>
            <person name="Dinamarca M.A."/>
            <person name="Schwarz A."/>
            <person name="Canales C."/>
            <person name="Nancucheo I."/>
        </authorList>
    </citation>
    <scope>NUCLEOTIDE SEQUENCE [LARGE SCALE GENOMIC DNA]</scope>
    <source>
        <strain evidence="2 3">USS-CCA1</strain>
    </source>
</reference>
<dbReference type="SUPFAM" id="SSF50800">
    <property type="entry name" value="PK beta-barrel domain-like"/>
    <property type="match status" value="1"/>
</dbReference>
<evidence type="ECO:0000259" key="1">
    <source>
        <dbReference type="PROSITE" id="PS51340"/>
    </source>
</evidence>
<dbReference type="InterPro" id="IPR005303">
    <property type="entry name" value="MOCOS_middle"/>
</dbReference>
<accession>A0ABW9QUZ1</accession>
<proteinExistence type="predicted"/>
<evidence type="ECO:0000313" key="2">
    <source>
        <dbReference type="EMBL" id="MST33253.1"/>
    </source>
</evidence>
<dbReference type="InterPro" id="IPR011037">
    <property type="entry name" value="Pyrv_Knase-like_insert_dom_sf"/>
</dbReference>
<organism evidence="2 3">
    <name type="scientific">Acidiferrimicrobium australe</name>
    <dbReference type="NCBI Taxonomy" id="2664430"/>
    <lineage>
        <taxon>Bacteria</taxon>
        <taxon>Bacillati</taxon>
        <taxon>Actinomycetota</taxon>
        <taxon>Acidimicrobiia</taxon>
        <taxon>Acidimicrobiales</taxon>
        <taxon>Acidimicrobiaceae</taxon>
        <taxon>Acidiferrimicrobium</taxon>
    </lineage>
</organism>
<dbReference type="Pfam" id="PF03473">
    <property type="entry name" value="MOSC"/>
    <property type="match status" value="1"/>
</dbReference>
<dbReference type="Pfam" id="PF03476">
    <property type="entry name" value="MOSC_N"/>
    <property type="match status" value="1"/>
</dbReference>
<evidence type="ECO:0000313" key="3">
    <source>
        <dbReference type="Proteomes" id="UP000437736"/>
    </source>
</evidence>
<gene>
    <name evidence="2" type="ORF">GHK86_11040</name>
</gene>
<protein>
    <submittedName>
        <fullName evidence="2">MOSC domain-containing protein</fullName>
    </submittedName>
</protein>
<dbReference type="Gene3D" id="2.40.33.20">
    <property type="entry name" value="PK beta-barrel domain-like"/>
    <property type="match status" value="1"/>
</dbReference>
<name>A0ABW9QUZ1_9ACTN</name>
<dbReference type="Proteomes" id="UP000437736">
    <property type="component" value="Unassembled WGS sequence"/>
</dbReference>
<sequence>MVEAIWRFPLKSAQGQQLARVPFGLDGPVGDRAWACVAADGRVVSAKHPRRWGRLLEVVAVVDESDFGGGRVLITVPGGSPVEAGSTGADAVLSAWLGEQVTLSRVVPEGAGLERWWPGEEGMIPEWATGHAGEVQTTEVAGAEPGGRFVDFAAVHLVTTGQLSELAAEGVDADVRRFRPNLVLDIDVAPGPGDVINVGGELRLRVSVPTPRCAVPGAAQPGLARSPEVLRAIGRRRVDIAGYGRAAVFGAYADVLRPGTANVGDPVTLSA</sequence>
<dbReference type="PROSITE" id="PS51340">
    <property type="entry name" value="MOSC"/>
    <property type="match status" value="1"/>
</dbReference>
<comment type="caution">
    <text evidence="2">The sequence shown here is derived from an EMBL/GenBank/DDBJ whole genome shotgun (WGS) entry which is preliminary data.</text>
</comment>
<feature type="domain" description="MOSC" evidence="1">
    <location>
        <begin position="104"/>
        <end position="270"/>
    </location>
</feature>
<keyword evidence="3" id="KW-1185">Reference proteome</keyword>